<accession>A0ACB8T5U4</accession>
<protein>
    <submittedName>
        <fullName evidence="1">Uncharacterized protein</fullName>
    </submittedName>
</protein>
<reference evidence="1" key="1">
    <citation type="submission" date="2021-03" db="EMBL/GenBank/DDBJ databases">
        <authorList>
            <consortium name="DOE Joint Genome Institute"/>
            <person name="Ahrendt S."/>
            <person name="Looney B.P."/>
            <person name="Miyauchi S."/>
            <person name="Morin E."/>
            <person name="Drula E."/>
            <person name="Courty P.E."/>
            <person name="Chicoki N."/>
            <person name="Fauchery L."/>
            <person name="Kohler A."/>
            <person name="Kuo A."/>
            <person name="Labutti K."/>
            <person name="Pangilinan J."/>
            <person name="Lipzen A."/>
            <person name="Riley R."/>
            <person name="Andreopoulos W."/>
            <person name="He G."/>
            <person name="Johnson J."/>
            <person name="Barry K.W."/>
            <person name="Grigoriev I.V."/>
            <person name="Nagy L."/>
            <person name="Hibbett D."/>
            <person name="Henrissat B."/>
            <person name="Matheny P.B."/>
            <person name="Labbe J."/>
            <person name="Martin F."/>
        </authorList>
    </citation>
    <scope>NUCLEOTIDE SEQUENCE</scope>
    <source>
        <strain evidence="1">HHB10654</strain>
    </source>
</reference>
<organism evidence="1 2">
    <name type="scientific">Artomyces pyxidatus</name>
    <dbReference type="NCBI Taxonomy" id="48021"/>
    <lineage>
        <taxon>Eukaryota</taxon>
        <taxon>Fungi</taxon>
        <taxon>Dikarya</taxon>
        <taxon>Basidiomycota</taxon>
        <taxon>Agaricomycotina</taxon>
        <taxon>Agaricomycetes</taxon>
        <taxon>Russulales</taxon>
        <taxon>Auriscalpiaceae</taxon>
        <taxon>Artomyces</taxon>
    </lineage>
</organism>
<dbReference type="Proteomes" id="UP000814140">
    <property type="component" value="Unassembled WGS sequence"/>
</dbReference>
<comment type="caution">
    <text evidence="1">The sequence shown here is derived from an EMBL/GenBank/DDBJ whole genome shotgun (WGS) entry which is preliminary data.</text>
</comment>
<evidence type="ECO:0000313" key="2">
    <source>
        <dbReference type="Proteomes" id="UP000814140"/>
    </source>
</evidence>
<evidence type="ECO:0000313" key="1">
    <source>
        <dbReference type="EMBL" id="KAI0063496.1"/>
    </source>
</evidence>
<proteinExistence type="predicted"/>
<keyword evidence="2" id="KW-1185">Reference proteome</keyword>
<name>A0ACB8T5U4_9AGAM</name>
<gene>
    <name evidence="1" type="ORF">BV25DRAFT_1824031</name>
</gene>
<dbReference type="EMBL" id="MU277202">
    <property type="protein sequence ID" value="KAI0063496.1"/>
    <property type="molecule type" value="Genomic_DNA"/>
</dbReference>
<reference evidence="1" key="2">
    <citation type="journal article" date="2022" name="New Phytol.">
        <title>Evolutionary transition to the ectomycorrhizal habit in the genomes of a hyperdiverse lineage of mushroom-forming fungi.</title>
        <authorList>
            <person name="Looney B."/>
            <person name="Miyauchi S."/>
            <person name="Morin E."/>
            <person name="Drula E."/>
            <person name="Courty P.E."/>
            <person name="Kohler A."/>
            <person name="Kuo A."/>
            <person name="LaButti K."/>
            <person name="Pangilinan J."/>
            <person name="Lipzen A."/>
            <person name="Riley R."/>
            <person name="Andreopoulos W."/>
            <person name="He G."/>
            <person name="Johnson J."/>
            <person name="Nolan M."/>
            <person name="Tritt A."/>
            <person name="Barry K.W."/>
            <person name="Grigoriev I.V."/>
            <person name="Nagy L.G."/>
            <person name="Hibbett D."/>
            <person name="Henrissat B."/>
            <person name="Matheny P.B."/>
            <person name="Labbe J."/>
            <person name="Martin F.M."/>
        </authorList>
    </citation>
    <scope>NUCLEOTIDE SEQUENCE</scope>
    <source>
        <strain evidence="1">HHB10654</strain>
    </source>
</reference>
<sequence length="192" mass="19512">MFRLLTFTALAALNSGAVVAHPANTRTDIPAQRSTEPRELPGPYSNVGSINPGPITGVPGIARGLPGPYNNVGSVNPGPISGLSGRAPPPYMPNTHYPSVPVGPSPEANVPASLMNRFIKDADYSSSSNPPTLSDPAAPAPSPSSPAAKRQLGGLGSLQEGSPVHLQHNNDGTDVPPKDPNGPAGLLSGLNL</sequence>